<accession>A0AAV4JYN8</accession>
<keyword evidence="1" id="KW-0812">Transmembrane</keyword>
<keyword evidence="1" id="KW-0472">Membrane</keyword>
<comment type="caution">
    <text evidence="2">The sequence shown here is derived from an EMBL/GenBank/DDBJ whole genome shotgun (WGS) entry which is preliminary data.</text>
</comment>
<evidence type="ECO:0000256" key="1">
    <source>
        <dbReference type="SAM" id="Phobius"/>
    </source>
</evidence>
<reference evidence="2 3" key="1">
    <citation type="journal article" date="2021" name="Elife">
        <title>Chloroplast acquisition without the gene transfer in kleptoplastic sea slugs, Plakobranchus ocellatus.</title>
        <authorList>
            <person name="Maeda T."/>
            <person name="Takahashi S."/>
            <person name="Yoshida T."/>
            <person name="Shimamura S."/>
            <person name="Takaki Y."/>
            <person name="Nagai Y."/>
            <person name="Toyoda A."/>
            <person name="Suzuki Y."/>
            <person name="Arimoto A."/>
            <person name="Ishii H."/>
            <person name="Satoh N."/>
            <person name="Nishiyama T."/>
            <person name="Hasebe M."/>
            <person name="Maruyama T."/>
            <person name="Minagawa J."/>
            <person name="Obokata J."/>
            <person name="Shigenobu S."/>
        </authorList>
    </citation>
    <scope>NUCLEOTIDE SEQUENCE [LARGE SCALE GENOMIC DNA]</scope>
</reference>
<organism evidence="2 3">
    <name type="scientific">Elysia marginata</name>
    <dbReference type="NCBI Taxonomy" id="1093978"/>
    <lineage>
        <taxon>Eukaryota</taxon>
        <taxon>Metazoa</taxon>
        <taxon>Spiralia</taxon>
        <taxon>Lophotrochozoa</taxon>
        <taxon>Mollusca</taxon>
        <taxon>Gastropoda</taxon>
        <taxon>Heterobranchia</taxon>
        <taxon>Euthyneura</taxon>
        <taxon>Panpulmonata</taxon>
        <taxon>Sacoglossa</taxon>
        <taxon>Placobranchoidea</taxon>
        <taxon>Plakobranchidae</taxon>
        <taxon>Elysia</taxon>
    </lineage>
</organism>
<dbReference type="AlphaFoldDB" id="A0AAV4JYN8"/>
<dbReference type="EMBL" id="BMAT01010564">
    <property type="protein sequence ID" value="GFS27799.1"/>
    <property type="molecule type" value="Genomic_DNA"/>
</dbReference>
<proteinExistence type="predicted"/>
<evidence type="ECO:0000313" key="2">
    <source>
        <dbReference type="EMBL" id="GFS27799.1"/>
    </source>
</evidence>
<gene>
    <name evidence="2" type="ORF">ElyMa_005305400</name>
</gene>
<keyword evidence="3" id="KW-1185">Reference proteome</keyword>
<feature type="transmembrane region" description="Helical" evidence="1">
    <location>
        <begin position="217"/>
        <end position="236"/>
    </location>
</feature>
<sequence>MSTVTAAASVLSDYCGCSVFPTTLSGYIKVQHLQCQPYGRYGTFIVQGSAMADAPERVEKNFPFFFSINGLINVTPRKIQCRKSSTLHFQDFLAVLMEKLNASHTPQPPSYTAIIFRQDASRHFQTSGYTRPQCSQNVGSAAASCARTCASSILRAWLVILNTLAHGTVDEHGRHVGDEDHVEAHDEVARVKQEGRGLLQIEHHFVRVFHGSPRTSLAVSIVVYVLFSCAVSVTSFHPA</sequence>
<protein>
    <submittedName>
        <fullName evidence="2">Uncharacterized protein</fullName>
    </submittedName>
</protein>
<keyword evidence="1" id="KW-1133">Transmembrane helix</keyword>
<evidence type="ECO:0000313" key="3">
    <source>
        <dbReference type="Proteomes" id="UP000762676"/>
    </source>
</evidence>
<dbReference type="Proteomes" id="UP000762676">
    <property type="component" value="Unassembled WGS sequence"/>
</dbReference>
<name>A0AAV4JYN8_9GAST</name>